<comment type="caution">
    <text evidence="15">The sequence shown here is derived from an EMBL/GenBank/DDBJ whole genome shotgun (WGS) entry which is preliminary data.</text>
</comment>
<accession>A0A8J5XFG2</accession>
<dbReference type="EMBL" id="JAGTXO010000018">
    <property type="protein sequence ID" value="KAG8463048.1"/>
    <property type="molecule type" value="Genomic_DNA"/>
</dbReference>
<feature type="signal peptide" evidence="12">
    <location>
        <begin position="1"/>
        <end position="17"/>
    </location>
</feature>
<evidence type="ECO:0000313" key="15">
    <source>
        <dbReference type="EMBL" id="KAG8463048.1"/>
    </source>
</evidence>
<feature type="transmembrane region" description="Helical" evidence="11">
    <location>
        <begin position="957"/>
        <end position="976"/>
    </location>
</feature>
<dbReference type="Proteomes" id="UP000751190">
    <property type="component" value="Unassembled WGS sequence"/>
</dbReference>
<dbReference type="GO" id="GO:0072546">
    <property type="term" value="C:EMC complex"/>
    <property type="evidence" value="ECO:0007669"/>
    <property type="project" value="InterPro"/>
</dbReference>
<dbReference type="OMA" id="WSIMPLN"/>
<evidence type="ECO:0000259" key="14">
    <source>
        <dbReference type="Pfam" id="PF25293"/>
    </source>
</evidence>
<dbReference type="Gene3D" id="2.130.10.10">
    <property type="entry name" value="YVTN repeat-like/Quinoprotein amine dehydrogenase"/>
    <property type="match status" value="1"/>
</dbReference>
<dbReference type="InterPro" id="IPR026895">
    <property type="entry name" value="EMC1"/>
</dbReference>
<evidence type="ECO:0000256" key="11">
    <source>
        <dbReference type="SAM" id="Phobius"/>
    </source>
</evidence>
<keyword evidence="10" id="KW-0325">Glycoprotein</keyword>
<evidence type="ECO:0000256" key="5">
    <source>
        <dbReference type="ARBA" id="ARBA00022692"/>
    </source>
</evidence>
<dbReference type="AlphaFoldDB" id="A0A8J5XFG2"/>
<dbReference type="PANTHER" id="PTHR21573:SF0">
    <property type="entry name" value="ER MEMBRANE PROTEIN COMPLEX SUBUNIT 1"/>
    <property type="match status" value="1"/>
</dbReference>
<keyword evidence="5 11" id="KW-0812">Transmembrane</keyword>
<keyword evidence="6 12" id="KW-0732">Signal</keyword>
<evidence type="ECO:0000256" key="8">
    <source>
        <dbReference type="ARBA" id="ARBA00022989"/>
    </source>
</evidence>
<feature type="domain" description="EMC1 first beta-propeller" evidence="14">
    <location>
        <begin position="17"/>
        <end position="430"/>
    </location>
</feature>
<comment type="similarity">
    <text evidence="2">Belongs to the EMC1 family.</text>
</comment>
<dbReference type="InterPro" id="IPR011047">
    <property type="entry name" value="Quinoprotein_ADH-like_sf"/>
</dbReference>
<sequence length="987" mass="102497">MLRAIALLLGALLGASALYEDQAGELDWYRQNVGAVLHADFHTAQGRRLVFVSTDVGMVAALDATTGETAWRQPLPAGERIVAQAIAPGAGALLVGSLAPDGALMARRWTLDGDLVWDVAVLPPAPDAPSPAALAFVGDGAESVVALWGASVTLVRGHTGERAWAWTHEAGEVSASWGGVHLTADRSTLVVYGRAGAGRSSALARAELAFASGAPASEVQLARAPSALDEADAAVLTLEPRFVVTLDAARTHLVFQADGDDGAHGGGAVRTSTMGAWSHASAGAHARILRVPLPGAVLVRLGEGHVVLVDLTTGEPHVRWEARAAGPVAIGSLRAGAQAIVAAVYAGAPAASLEQSTVLVTAGGAEVLPSPSAVPLTRGSYGAPSALYLGSYSKKDGGGVVQIAQRALLVTADGAVHGLADARALWAREEALARPEQLEFLAPPRARETEALADGPQYGQLLRAATRALGVAGGAGARPDGASGGGGALFADSFGFRKLVVVRTASSKVLALRADDGGVAWSALPSLDGQPVETLTMVVVPAPITHLDTDLLLVVRTLSQPHTYAALTYDGLTGELRAPAHSLPSRVLWSAPVPASDAALAALEAGARAPAVGHALVLDDFTVALLPDTDATARAFEAARTSIFFYLLDGAAGVIRGYGFARSQKQHGFRAVVRWTYILPANAHDLSIAQLDSAEAVHAPVQVLGDRGVLHKHLNKNLVALGYTQLDRAAPAAGPSVHVTVLDGVTGAAVHDFVQPRAAGPVKLALTENVVVAHSSAVPSGKPMLSLIELYDNATEPDYLAIMFSGSDAAALRARSSFEPRAPFALSTSFFVSAEVEAMAFTQTAKGITPRQLMLALHSGQMLALDKKLLDTRRPIGAPSTADREEGLMPYSPVLGPMPLQLYVTHGHRVERARGVRCAATTLESTSIVALYGADLFISRQSPAKNFDMLAPDFNKGALALAVAALGVGTVVTTHLRRRQELNRLWR</sequence>
<evidence type="ECO:0000256" key="3">
    <source>
        <dbReference type="ARBA" id="ARBA00011276"/>
    </source>
</evidence>
<keyword evidence="9 11" id="KW-0472">Membrane</keyword>
<dbReference type="SUPFAM" id="SSF50998">
    <property type="entry name" value="Quinoprotein alcohol dehydrogenase-like"/>
    <property type="match status" value="1"/>
</dbReference>
<protein>
    <recommendedName>
        <fullName evidence="4">ER membrane protein complex subunit 1</fullName>
    </recommendedName>
</protein>
<dbReference type="Pfam" id="PF07774">
    <property type="entry name" value="EMC1_C"/>
    <property type="match status" value="1"/>
</dbReference>
<keyword evidence="16" id="KW-1185">Reference proteome</keyword>
<evidence type="ECO:0000256" key="10">
    <source>
        <dbReference type="ARBA" id="ARBA00023180"/>
    </source>
</evidence>
<dbReference type="InterPro" id="IPR011678">
    <property type="entry name" value="EMC1_C"/>
</dbReference>
<evidence type="ECO:0000256" key="4">
    <source>
        <dbReference type="ARBA" id="ARBA00020824"/>
    </source>
</evidence>
<feature type="chain" id="PRO_5035246862" description="ER membrane protein complex subunit 1" evidence="12">
    <location>
        <begin position="18"/>
        <end position="987"/>
    </location>
</feature>
<dbReference type="GO" id="GO:0034975">
    <property type="term" value="P:protein folding in endoplasmic reticulum"/>
    <property type="evidence" value="ECO:0007669"/>
    <property type="project" value="TreeGrafter"/>
</dbReference>
<evidence type="ECO:0000259" key="13">
    <source>
        <dbReference type="Pfam" id="PF07774"/>
    </source>
</evidence>
<gene>
    <name evidence="15" type="ORF">KFE25_001821</name>
</gene>
<dbReference type="Pfam" id="PF25293">
    <property type="entry name" value="Beta-prop_EMC1_N"/>
    <property type="match status" value="1"/>
</dbReference>
<evidence type="ECO:0000256" key="12">
    <source>
        <dbReference type="SAM" id="SignalP"/>
    </source>
</evidence>
<dbReference type="InterPro" id="IPR015943">
    <property type="entry name" value="WD40/YVTN_repeat-like_dom_sf"/>
</dbReference>
<evidence type="ECO:0000256" key="1">
    <source>
        <dbReference type="ARBA" id="ARBA00004115"/>
    </source>
</evidence>
<dbReference type="OrthoDB" id="28092at2759"/>
<evidence type="ECO:0000313" key="16">
    <source>
        <dbReference type="Proteomes" id="UP000751190"/>
    </source>
</evidence>
<feature type="domain" description="ER membrane protein complex subunit 1 C-terminal" evidence="13">
    <location>
        <begin position="767"/>
        <end position="986"/>
    </location>
</feature>
<proteinExistence type="inferred from homology"/>
<reference evidence="15" key="1">
    <citation type="submission" date="2021-05" db="EMBL/GenBank/DDBJ databases">
        <title>The genome of the haptophyte Pavlova lutheri (Diacronema luteri, Pavlovales) - a model for lipid biosynthesis in eukaryotic algae.</title>
        <authorList>
            <person name="Hulatt C.J."/>
            <person name="Posewitz M.C."/>
        </authorList>
    </citation>
    <scope>NUCLEOTIDE SEQUENCE</scope>
    <source>
        <strain evidence="15">NIVA-4/92</strain>
    </source>
</reference>
<keyword evidence="8 11" id="KW-1133">Transmembrane helix</keyword>
<dbReference type="InterPro" id="IPR058545">
    <property type="entry name" value="Beta-prop_EMC1_1st"/>
</dbReference>
<evidence type="ECO:0000256" key="7">
    <source>
        <dbReference type="ARBA" id="ARBA00022824"/>
    </source>
</evidence>
<comment type="subunit">
    <text evidence="3">Component of the ER membrane protein complex (EMC).</text>
</comment>
<evidence type="ECO:0000256" key="9">
    <source>
        <dbReference type="ARBA" id="ARBA00023136"/>
    </source>
</evidence>
<name>A0A8J5XFG2_DIALT</name>
<dbReference type="PANTHER" id="PTHR21573">
    <property type="entry name" value="ER MEMBRANE PROTEIN COMPLEX SUBUNIT 1"/>
    <property type="match status" value="1"/>
</dbReference>
<evidence type="ECO:0000256" key="2">
    <source>
        <dbReference type="ARBA" id="ARBA00007904"/>
    </source>
</evidence>
<evidence type="ECO:0000256" key="6">
    <source>
        <dbReference type="ARBA" id="ARBA00022729"/>
    </source>
</evidence>
<keyword evidence="7" id="KW-0256">Endoplasmic reticulum</keyword>
<comment type="subcellular location">
    <subcellularLocation>
        <location evidence="1">Endoplasmic reticulum membrane</location>
        <topology evidence="1">Single-pass type I membrane protein</topology>
    </subcellularLocation>
</comment>
<organism evidence="15 16">
    <name type="scientific">Diacronema lutheri</name>
    <name type="common">Unicellular marine alga</name>
    <name type="synonym">Monochrysis lutheri</name>
    <dbReference type="NCBI Taxonomy" id="2081491"/>
    <lineage>
        <taxon>Eukaryota</taxon>
        <taxon>Haptista</taxon>
        <taxon>Haptophyta</taxon>
        <taxon>Pavlovophyceae</taxon>
        <taxon>Pavlovales</taxon>
        <taxon>Pavlovaceae</taxon>
        <taxon>Diacronema</taxon>
    </lineage>
</organism>